<dbReference type="Proteomes" id="UP000054549">
    <property type="component" value="Unassembled WGS sequence"/>
</dbReference>
<protein>
    <submittedName>
        <fullName evidence="2">Uncharacterized protein</fullName>
    </submittedName>
</protein>
<gene>
    <name evidence="2" type="ORF">M378DRAFT_17157</name>
</gene>
<proteinExistence type="predicted"/>
<reference evidence="2 3" key="1">
    <citation type="submission" date="2014-04" db="EMBL/GenBank/DDBJ databases">
        <title>Evolutionary Origins and Diversification of the Mycorrhizal Mutualists.</title>
        <authorList>
            <consortium name="DOE Joint Genome Institute"/>
            <consortium name="Mycorrhizal Genomics Consortium"/>
            <person name="Kohler A."/>
            <person name="Kuo A."/>
            <person name="Nagy L.G."/>
            <person name="Floudas D."/>
            <person name="Copeland A."/>
            <person name="Barry K.W."/>
            <person name="Cichocki N."/>
            <person name="Veneault-Fourrey C."/>
            <person name="LaButti K."/>
            <person name="Lindquist E.A."/>
            <person name="Lipzen A."/>
            <person name="Lundell T."/>
            <person name="Morin E."/>
            <person name="Murat C."/>
            <person name="Riley R."/>
            <person name="Ohm R."/>
            <person name="Sun H."/>
            <person name="Tunlid A."/>
            <person name="Henrissat B."/>
            <person name="Grigoriev I.V."/>
            <person name="Hibbett D.S."/>
            <person name="Martin F."/>
        </authorList>
    </citation>
    <scope>NUCLEOTIDE SEQUENCE [LARGE SCALE GENOMIC DNA]</scope>
    <source>
        <strain evidence="2 3">Koide BX008</strain>
    </source>
</reference>
<evidence type="ECO:0000313" key="2">
    <source>
        <dbReference type="EMBL" id="KIL56340.1"/>
    </source>
</evidence>
<accession>A0A0C2S124</accession>
<dbReference type="AlphaFoldDB" id="A0A0C2S124"/>
<organism evidence="2 3">
    <name type="scientific">Amanita muscaria (strain Koide BX008)</name>
    <dbReference type="NCBI Taxonomy" id="946122"/>
    <lineage>
        <taxon>Eukaryota</taxon>
        <taxon>Fungi</taxon>
        <taxon>Dikarya</taxon>
        <taxon>Basidiomycota</taxon>
        <taxon>Agaricomycotina</taxon>
        <taxon>Agaricomycetes</taxon>
        <taxon>Agaricomycetidae</taxon>
        <taxon>Agaricales</taxon>
        <taxon>Pluteineae</taxon>
        <taxon>Amanitaceae</taxon>
        <taxon>Amanita</taxon>
    </lineage>
</organism>
<dbReference type="HOGENOM" id="CLU_598577_0_0_1"/>
<sequence length="426" mass="48742">MFYAQPYTRDQAVPAPQPLHNARATLVGSSKKSRSPESRMEETRRQAEHRVDNFLKYADRYRLPFTHEDLKAKNNERKPSLKGKYEKVCTSLDKPEVASRPFSAQYYDQDGKPLFFYLGNRWLDDKESEKPIIDLGDDYDKQYVNRRYEDMKTGQEQGRKLAFDGIMGNALHSFHESTQKLCSALQPTVTGPEIRHDWSQDDNPRVMRYTVEGSDKQAEERKGVIHLVQGWIQQGQKDKGLFLSSPLVTSSKGIGEVKCYYNKTSMITATLAIMFKKLFPASYKKYKTAFEAGQWFETDPGPWLGRAIVYKLQGALHSDRKDFGPSACFPCGFFSGGEMLVPQFHAKFTYLPGHVCIFESADIWHKVATFQPSPHDPTRNGTTPGRISTVFFFPKDSYDILKDKEKGWGRLTNYGNSGELKDMIPQ</sequence>
<feature type="compositionally biased region" description="Basic and acidic residues" evidence="1">
    <location>
        <begin position="34"/>
        <end position="48"/>
    </location>
</feature>
<name>A0A0C2S124_AMAMK</name>
<dbReference type="OrthoDB" id="2658103at2759"/>
<dbReference type="EMBL" id="KN818428">
    <property type="protein sequence ID" value="KIL56340.1"/>
    <property type="molecule type" value="Genomic_DNA"/>
</dbReference>
<dbReference type="InParanoid" id="A0A0C2S124"/>
<evidence type="ECO:0000313" key="3">
    <source>
        <dbReference type="Proteomes" id="UP000054549"/>
    </source>
</evidence>
<evidence type="ECO:0000256" key="1">
    <source>
        <dbReference type="SAM" id="MobiDB-lite"/>
    </source>
</evidence>
<dbReference type="Gene3D" id="3.60.130.30">
    <property type="match status" value="1"/>
</dbReference>
<keyword evidence="3" id="KW-1185">Reference proteome</keyword>
<feature type="region of interest" description="Disordered" evidence="1">
    <location>
        <begin position="1"/>
        <end position="48"/>
    </location>
</feature>